<dbReference type="PROSITE" id="PS51318">
    <property type="entry name" value="TAT"/>
    <property type="match status" value="1"/>
</dbReference>
<keyword evidence="1" id="KW-0378">Hydrolase</keyword>
<dbReference type="PANTHER" id="PTHR10272:SF0">
    <property type="entry name" value="PLATELET-ACTIVATING FACTOR ACETYLHYDROLASE"/>
    <property type="match status" value="1"/>
</dbReference>
<evidence type="ECO:0000256" key="1">
    <source>
        <dbReference type="ARBA" id="ARBA00022801"/>
    </source>
</evidence>
<keyword evidence="5" id="KW-1185">Reference proteome</keyword>
<evidence type="ECO:0000256" key="3">
    <source>
        <dbReference type="ARBA" id="ARBA00023098"/>
    </source>
</evidence>
<organism evidence="4 5">
    <name type="scientific">Kibdelosporangium persicum</name>
    <dbReference type="NCBI Taxonomy" id="2698649"/>
    <lineage>
        <taxon>Bacteria</taxon>
        <taxon>Bacillati</taxon>
        <taxon>Actinomycetota</taxon>
        <taxon>Actinomycetes</taxon>
        <taxon>Pseudonocardiales</taxon>
        <taxon>Pseudonocardiaceae</taxon>
        <taxon>Kibdelosporangium</taxon>
    </lineage>
</organism>
<evidence type="ECO:0000313" key="5">
    <source>
        <dbReference type="Proteomes" id="UP000763557"/>
    </source>
</evidence>
<accession>A0ABX2F2N9</accession>
<gene>
    <name evidence="4" type="ORF">GC106_27080</name>
</gene>
<keyword evidence="3" id="KW-0443">Lipid metabolism</keyword>
<dbReference type="SUPFAM" id="SSF53474">
    <property type="entry name" value="alpha/beta-Hydrolases"/>
    <property type="match status" value="1"/>
</dbReference>
<evidence type="ECO:0000313" key="4">
    <source>
        <dbReference type="EMBL" id="NRN65497.1"/>
    </source>
</evidence>
<dbReference type="InterPro" id="IPR006311">
    <property type="entry name" value="TAT_signal"/>
</dbReference>
<comment type="caution">
    <text evidence="4">The sequence shown here is derived from an EMBL/GenBank/DDBJ whole genome shotgun (WGS) entry which is preliminary data.</text>
</comment>
<name>A0ABX2F2N9_9PSEU</name>
<keyword evidence="2" id="KW-0442">Lipid degradation</keyword>
<dbReference type="EMBL" id="JAAATY010000006">
    <property type="protein sequence ID" value="NRN65497.1"/>
    <property type="molecule type" value="Genomic_DNA"/>
</dbReference>
<sequence length="400" mass="43768">MSGFPPAREGTRRFSWQVGVMVMKRRALLAGAGVALLGSGVPAAAATAVTPALVPPTGPHDIGRVDLHLVDRTRCDPWLPKRPYRELMVSVWYPARTVRRCPLARYQSPLVAKEYQRLTLASVPRKVLDWSGIRTHAHQGAPVLPGRRPMILFSPKHLEIRSYATLLVEELASRGYVVVTTEGTHEALAVEFPGGRLEKIKPEATPDFGDPADVLDKQKRTLHSRADDMAFVLKRLRARFDVSTVGVFGMVGGGVAGLHAASQGIGIDAVAGVPEVIGPWVTSAGSVPFLQFSDTEAPNNHRDNPAWQAFWPRLTGWKLNIQLNGSTWGSFCDYQALYPSIRAGYPAFDYRGELGSVPPARSIAAQRAYLTAFFDLHLRGRDSSLLRGPSVEHPDVSFIV</sequence>
<dbReference type="PANTHER" id="PTHR10272">
    <property type="entry name" value="PLATELET-ACTIVATING FACTOR ACETYLHYDROLASE"/>
    <property type="match status" value="1"/>
</dbReference>
<dbReference type="Proteomes" id="UP000763557">
    <property type="component" value="Unassembled WGS sequence"/>
</dbReference>
<dbReference type="InterPro" id="IPR029058">
    <property type="entry name" value="AB_hydrolase_fold"/>
</dbReference>
<dbReference type="Gene3D" id="3.40.50.1820">
    <property type="entry name" value="alpha/beta hydrolase"/>
    <property type="match status" value="1"/>
</dbReference>
<evidence type="ECO:0000256" key="2">
    <source>
        <dbReference type="ARBA" id="ARBA00022963"/>
    </source>
</evidence>
<reference evidence="4 5" key="1">
    <citation type="submission" date="2020-01" db="EMBL/GenBank/DDBJ databases">
        <title>Kibdelosporangium persica a novel Actinomycetes from a hot desert in Iran.</title>
        <authorList>
            <person name="Safaei N."/>
            <person name="Zaburannyi N."/>
            <person name="Mueller R."/>
            <person name="Wink J."/>
        </authorList>
    </citation>
    <scope>NUCLEOTIDE SEQUENCE [LARGE SCALE GENOMIC DNA]</scope>
    <source>
        <strain evidence="4 5">4NS15</strain>
    </source>
</reference>
<proteinExistence type="predicted"/>
<protein>
    <submittedName>
        <fullName evidence="4">Platelet-activating factor acetylhydrolase isoform II</fullName>
    </submittedName>
</protein>